<evidence type="ECO:0000313" key="4">
    <source>
        <dbReference type="EMBL" id="GAA4456936.1"/>
    </source>
</evidence>
<feature type="domain" description="HTH cro/C1-type" evidence="3">
    <location>
        <begin position="11"/>
        <end position="65"/>
    </location>
</feature>
<comment type="caution">
    <text evidence="4">The sequence shown here is derived from an EMBL/GenBank/DDBJ whole genome shotgun (WGS) entry which is preliminary data.</text>
</comment>
<keyword evidence="5" id="KW-1185">Reference proteome</keyword>
<dbReference type="CDD" id="cd00093">
    <property type="entry name" value="HTH_XRE"/>
    <property type="match status" value="1"/>
</dbReference>
<dbReference type="PANTHER" id="PTHR46558">
    <property type="entry name" value="TRACRIPTIONAL REGULATORY PROTEIN-RELATED-RELATED"/>
    <property type="match status" value="1"/>
</dbReference>
<dbReference type="Pfam" id="PF01381">
    <property type="entry name" value="HTH_3"/>
    <property type="match status" value="1"/>
</dbReference>
<reference evidence="5" key="1">
    <citation type="journal article" date="2019" name="Int. J. Syst. Evol. Microbiol.">
        <title>The Global Catalogue of Microorganisms (GCM) 10K type strain sequencing project: providing services to taxonomists for standard genome sequencing and annotation.</title>
        <authorList>
            <consortium name="The Broad Institute Genomics Platform"/>
            <consortium name="The Broad Institute Genome Sequencing Center for Infectious Disease"/>
            <person name="Wu L."/>
            <person name="Ma J."/>
        </authorList>
    </citation>
    <scope>NUCLEOTIDE SEQUENCE [LARGE SCALE GENOMIC DNA]</scope>
    <source>
        <strain evidence="5">JCM 31921</strain>
    </source>
</reference>
<organism evidence="4 5">
    <name type="scientific">Rurimicrobium arvi</name>
    <dbReference type="NCBI Taxonomy" id="2049916"/>
    <lineage>
        <taxon>Bacteria</taxon>
        <taxon>Pseudomonadati</taxon>
        <taxon>Bacteroidota</taxon>
        <taxon>Chitinophagia</taxon>
        <taxon>Chitinophagales</taxon>
        <taxon>Chitinophagaceae</taxon>
        <taxon>Rurimicrobium</taxon>
    </lineage>
</organism>
<dbReference type="SMART" id="SM00530">
    <property type="entry name" value="HTH_XRE"/>
    <property type="match status" value="1"/>
</dbReference>
<evidence type="ECO:0000259" key="3">
    <source>
        <dbReference type="PROSITE" id="PS50943"/>
    </source>
</evidence>
<keyword evidence="2" id="KW-0175">Coiled coil</keyword>
<dbReference type="Gene3D" id="1.10.260.40">
    <property type="entry name" value="lambda repressor-like DNA-binding domains"/>
    <property type="match status" value="1"/>
</dbReference>
<dbReference type="PANTHER" id="PTHR46558:SF4">
    <property type="entry name" value="DNA-BIDING PHAGE PROTEIN"/>
    <property type="match status" value="1"/>
</dbReference>
<feature type="coiled-coil region" evidence="2">
    <location>
        <begin position="110"/>
        <end position="141"/>
    </location>
</feature>
<name>A0ABP8MY98_9BACT</name>
<protein>
    <recommendedName>
        <fullName evidence="3">HTH cro/C1-type domain-containing protein</fullName>
    </recommendedName>
</protein>
<dbReference type="SUPFAM" id="SSF47413">
    <property type="entry name" value="lambda repressor-like DNA-binding domains"/>
    <property type="match status" value="1"/>
</dbReference>
<evidence type="ECO:0000256" key="1">
    <source>
        <dbReference type="ARBA" id="ARBA00023125"/>
    </source>
</evidence>
<dbReference type="EMBL" id="BAABEZ010000022">
    <property type="protein sequence ID" value="GAA4456936.1"/>
    <property type="molecule type" value="Genomic_DNA"/>
</dbReference>
<evidence type="ECO:0000256" key="2">
    <source>
        <dbReference type="SAM" id="Coils"/>
    </source>
</evidence>
<keyword evidence="1" id="KW-0238">DNA-binding</keyword>
<dbReference type="InterPro" id="IPR010982">
    <property type="entry name" value="Lambda_DNA-bd_dom_sf"/>
</dbReference>
<accession>A0ABP8MY98</accession>
<dbReference type="PROSITE" id="PS50943">
    <property type="entry name" value="HTH_CROC1"/>
    <property type="match status" value="1"/>
</dbReference>
<proteinExistence type="predicted"/>
<dbReference type="InterPro" id="IPR001387">
    <property type="entry name" value="Cro/C1-type_HTH"/>
</dbReference>
<dbReference type="Proteomes" id="UP001501410">
    <property type="component" value="Unassembled WGS sequence"/>
</dbReference>
<sequence length="144" mass="16714">MDLDKREYKMLRVLREVKGYTQEYVGSFLGVEQNTYSKIENGQIRLKVEHIQKLAELYHVDASVFLWDEGQIVNYNSGEGSKSYTKNTINAENYHESDLTAIKELYSQIIADKDVQITLLKEELKEAKGQLNNLFEKFAEKLSL</sequence>
<evidence type="ECO:0000313" key="5">
    <source>
        <dbReference type="Proteomes" id="UP001501410"/>
    </source>
</evidence>
<gene>
    <name evidence="4" type="ORF">GCM10023092_23000</name>
</gene>